<dbReference type="EMBL" id="BK014844">
    <property type="protein sequence ID" value="DAD78488.1"/>
    <property type="molecule type" value="Genomic_DNA"/>
</dbReference>
<proteinExistence type="predicted"/>
<accession>A0A8S5M8J6</accession>
<name>A0A8S5M8J6_9CAUD</name>
<organism evidence="1">
    <name type="scientific">Siphoviridae sp. ctGkF12</name>
    <dbReference type="NCBI Taxonomy" id="2826224"/>
    <lineage>
        <taxon>Viruses</taxon>
        <taxon>Duplodnaviria</taxon>
        <taxon>Heunggongvirae</taxon>
        <taxon>Uroviricota</taxon>
        <taxon>Caudoviricetes</taxon>
    </lineage>
</organism>
<protein>
    <submittedName>
        <fullName evidence="1">Uncharacterized protein</fullName>
    </submittedName>
</protein>
<evidence type="ECO:0000313" key="1">
    <source>
        <dbReference type="EMBL" id="DAD78488.1"/>
    </source>
</evidence>
<sequence>MFFLCIFFVLLIKKNLTTPQDKKVIFFIAQ</sequence>
<reference evidence="1" key="1">
    <citation type="journal article" date="2021" name="Proc. Natl. Acad. Sci. U.S.A.">
        <title>A Catalog of Tens of Thousands of Viruses from Human Metagenomes Reveals Hidden Associations with Chronic Diseases.</title>
        <authorList>
            <person name="Tisza M.J."/>
            <person name="Buck C.B."/>
        </authorList>
    </citation>
    <scope>NUCLEOTIDE SEQUENCE</scope>
    <source>
        <strain evidence="1">CtGkF12</strain>
    </source>
</reference>